<name>A0A922MPJ6_SPOEX</name>
<evidence type="ECO:0000256" key="1">
    <source>
        <dbReference type="SAM" id="MobiDB-lite"/>
    </source>
</evidence>
<gene>
    <name evidence="2" type="ORF">HF086_001625</name>
</gene>
<evidence type="ECO:0000313" key="3">
    <source>
        <dbReference type="Proteomes" id="UP000814243"/>
    </source>
</evidence>
<feature type="compositionally biased region" description="Polar residues" evidence="1">
    <location>
        <begin position="101"/>
        <end position="113"/>
    </location>
</feature>
<protein>
    <submittedName>
        <fullName evidence="2">Uncharacterized protein</fullName>
    </submittedName>
</protein>
<reference evidence="2" key="1">
    <citation type="journal article" date="2021" name="G3 (Bethesda)">
        <title>Genome and transcriptome analysis of the beet armyworm Spodoptera exigua reveals targets for pest control. .</title>
        <authorList>
            <person name="Simon S."/>
            <person name="Breeschoten T."/>
            <person name="Jansen H.J."/>
            <person name="Dirks R.P."/>
            <person name="Schranz M.E."/>
            <person name="Ros V.I.D."/>
        </authorList>
    </citation>
    <scope>NUCLEOTIDE SEQUENCE</scope>
    <source>
        <strain evidence="2">TB_SE_WUR_2020</strain>
    </source>
</reference>
<accession>A0A922MPJ6</accession>
<comment type="caution">
    <text evidence="2">The sequence shown here is derived from an EMBL/GenBank/DDBJ whole genome shotgun (WGS) entry which is preliminary data.</text>
</comment>
<proteinExistence type="predicted"/>
<dbReference type="Proteomes" id="UP000814243">
    <property type="component" value="Unassembled WGS sequence"/>
</dbReference>
<dbReference type="AlphaFoldDB" id="A0A922MPJ6"/>
<dbReference type="EMBL" id="JACEFF010000286">
    <property type="protein sequence ID" value="KAH9640273.1"/>
    <property type="molecule type" value="Genomic_DNA"/>
</dbReference>
<organism evidence="2 3">
    <name type="scientific">Spodoptera exigua</name>
    <name type="common">Beet armyworm</name>
    <name type="synonym">Noctua fulgens</name>
    <dbReference type="NCBI Taxonomy" id="7107"/>
    <lineage>
        <taxon>Eukaryota</taxon>
        <taxon>Metazoa</taxon>
        <taxon>Ecdysozoa</taxon>
        <taxon>Arthropoda</taxon>
        <taxon>Hexapoda</taxon>
        <taxon>Insecta</taxon>
        <taxon>Pterygota</taxon>
        <taxon>Neoptera</taxon>
        <taxon>Endopterygota</taxon>
        <taxon>Lepidoptera</taxon>
        <taxon>Glossata</taxon>
        <taxon>Ditrysia</taxon>
        <taxon>Noctuoidea</taxon>
        <taxon>Noctuidae</taxon>
        <taxon>Amphipyrinae</taxon>
        <taxon>Spodoptera</taxon>
    </lineage>
</organism>
<sequence>MVAEIIFELLCKSIPQSYGRGGRIQRNIPWHIVLEDVAVEGTCHEFGGLLRGEYTKTRTEYPVPNPYAGREVFPCKLGVVRQRVTNTDEPKGFGIDLRQCPNHQHQSQEAPDP</sequence>
<feature type="region of interest" description="Disordered" evidence="1">
    <location>
        <begin position="88"/>
        <end position="113"/>
    </location>
</feature>
<evidence type="ECO:0000313" key="2">
    <source>
        <dbReference type="EMBL" id="KAH9640273.1"/>
    </source>
</evidence>